<gene>
    <name evidence="3" type="ORF">H9K76_13360</name>
</gene>
<accession>A0A7G9RJ53</accession>
<dbReference type="Gene3D" id="1.10.1470.10">
    <property type="entry name" value="YjbJ"/>
    <property type="match status" value="1"/>
</dbReference>
<dbReference type="EMBL" id="CP060714">
    <property type="protein sequence ID" value="QNN55628.1"/>
    <property type="molecule type" value="Genomic_DNA"/>
</dbReference>
<dbReference type="InterPro" id="IPR008462">
    <property type="entry name" value="CsbD"/>
</dbReference>
<dbReference type="Pfam" id="PF05532">
    <property type="entry name" value="CsbD"/>
    <property type="match status" value="1"/>
</dbReference>
<proteinExistence type="inferred from homology"/>
<feature type="domain" description="CsbD-like" evidence="2">
    <location>
        <begin position="4"/>
        <end position="56"/>
    </location>
</feature>
<dbReference type="PIRSF" id="PIRSF039008">
    <property type="entry name" value="YjbJ"/>
    <property type="match status" value="1"/>
</dbReference>
<evidence type="ECO:0000259" key="2">
    <source>
        <dbReference type="Pfam" id="PF05532"/>
    </source>
</evidence>
<evidence type="ECO:0000313" key="4">
    <source>
        <dbReference type="Proteomes" id="UP000515811"/>
    </source>
</evidence>
<keyword evidence="4" id="KW-1185">Reference proteome</keyword>
<evidence type="ECO:0000256" key="1">
    <source>
        <dbReference type="ARBA" id="ARBA00009129"/>
    </source>
</evidence>
<dbReference type="Proteomes" id="UP000515811">
    <property type="component" value="Chromosome"/>
</dbReference>
<dbReference type="InterPro" id="IPR036629">
    <property type="entry name" value="YjbJ_sf"/>
</dbReference>
<dbReference type="InterPro" id="IPR050423">
    <property type="entry name" value="UPF0337_stress_rsp"/>
</dbReference>
<comment type="similarity">
    <text evidence="1">Belongs to the UPF0337 (CsbD) family.</text>
</comment>
<organism evidence="3 4">
    <name type="scientific">Diaphorobacter ruginosibacter</name>
    <dbReference type="NCBI Taxonomy" id="1715720"/>
    <lineage>
        <taxon>Bacteria</taxon>
        <taxon>Pseudomonadati</taxon>
        <taxon>Pseudomonadota</taxon>
        <taxon>Betaproteobacteria</taxon>
        <taxon>Burkholderiales</taxon>
        <taxon>Comamonadaceae</taxon>
        <taxon>Diaphorobacter</taxon>
    </lineage>
</organism>
<dbReference type="RefSeq" id="WP_187595901.1">
    <property type="nucleotide sequence ID" value="NZ_CP060714.1"/>
</dbReference>
<dbReference type="InterPro" id="IPR026042">
    <property type="entry name" value="YjbJ"/>
</dbReference>
<dbReference type="PANTHER" id="PTHR34977:SF1">
    <property type="entry name" value="UPF0337 PROTEIN YJBJ"/>
    <property type="match status" value="1"/>
</dbReference>
<dbReference type="AlphaFoldDB" id="A0A7G9RJ53"/>
<dbReference type="SUPFAM" id="SSF69047">
    <property type="entry name" value="Hypothetical protein YjbJ"/>
    <property type="match status" value="1"/>
</dbReference>
<name>A0A7G9RJ53_9BURK</name>
<protein>
    <submittedName>
        <fullName evidence="3">CsbD family protein</fullName>
    </submittedName>
</protein>
<dbReference type="NCBIfam" id="NF007748">
    <property type="entry name" value="PRK10428.1"/>
    <property type="match status" value="1"/>
</dbReference>
<evidence type="ECO:0000313" key="3">
    <source>
        <dbReference type="EMBL" id="QNN55628.1"/>
    </source>
</evidence>
<dbReference type="KEGG" id="drg:H9K76_13360"/>
<sequence length="69" mass="8304">MNEDTIKGNWKQFKGKIKEQWGKLTDDDLDVIDGQRDQLVGRIQEREGIARDEAEKRVKDWETRNSYHW</sequence>
<dbReference type="PANTHER" id="PTHR34977">
    <property type="entry name" value="UPF0337 PROTEIN YJBJ"/>
    <property type="match status" value="1"/>
</dbReference>
<reference evidence="3 4" key="1">
    <citation type="submission" date="2020-08" db="EMBL/GenBank/DDBJ databases">
        <title>Genome sequence of Diaphorobacter ruginosibacter DSM 27467T.</title>
        <authorList>
            <person name="Hyun D.-W."/>
            <person name="Bae J.-W."/>
        </authorList>
    </citation>
    <scope>NUCLEOTIDE SEQUENCE [LARGE SCALE GENOMIC DNA]</scope>
    <source>
        <strain evidence="3 4">DSM 27467</strain>
    </source>
</reference>